<dbReference type="NCBIfam" id="TIGR04416">
    <property type="entry name" value="group_II_RT_mat"/>
    <property type="match status" value="1"/>
</dbReference>
<organism evidence="2 3">
    <name type="scientific">Waterburya agarophytonicola KI4</name>
    <dbReference type="NCBI Taxonomy" id="2874699"/>
    <lineage>
        <taxon>Bacteria</taxon>
        <taxon>Bacillati</taxon>
        <taxon>Cyanobacteriota</taxon>
        <taxon>Cyanophyceae</taxon>
        <taxon>Pleurocapsales</taxon>
        <taxon>Hyellaceae</taxon>
        <taxon>Waterburya</taxon>
        <taxon>Waterburya agarophytonicola</taxon>
    </lineage>
</organism>
<dbReference type="GO" id="GO:0003676">
    <property type="term" value="F:nucleic acid binding"/>
    <property type="evidence" value="ECO:0007669"/>
    <property type="project" value="InterPro"/>
</dbReference>
<dbReference type="InterPro" id="IPR000477">
    <property type="entry name" value="RT_dom"/>
</dbReference>
<keyword evidence="2" id="KW-0695">RNA-directed DNA polymerase</keyword>
<dbReference type="PANTHER" id="PTHR34047">
    <property type="entry name" value="NUCLEAR INTRON MATURASE 1, MITOCHONDRIAL-RELATED"/>
    <property type="match status" value="1"/>
</dbReference>
<evidence type="ECO:0000313" key="2">
    <source>
        <dbReference type="EMBL" id="MCC0178921.1"/>
    </source>
</evidence>
<sequence>MTNSRQVQSKLNIENWDGIDWKQVEKSVFRLQKRIYKASEKGNEKVVRKLQKLLQRSTAAKLLAIRRVTQDNQGKKTAGVDGVKSLSPIKRLKLVNELKINKVKSKPTRRVLIPKANGKTRPLGIPTMFDRALQALVKLALEPEWEARFEPNSFGFRPSRGCHDAIEGIFGKIYSKNRYVLDADITGCFDNIDHTALLDKVDTYPTLRRQLKSWLKAGCITNGVFEPTKRGTPQGGIISPLLANIALHGLEERLNEYAASWKGQKAKNISSLGFVRYADDFVVTHHDLNVIKECKNIVSEWLSGIGLQLNEEKTRIVHTLDGFDFLGFNVRQHKVGKRKSGKDCQKKPLGFKTIIKPSKDSIKKHYDQIAEKCKRLQAAPQGALINALNPNILGWSNYFSSAVSAETFKKLDFLVWRRIWRWCKCRHPRKSSKWVKEKYFCKVDNRNWVFSDGVSALRLHADIKIIRHIKVKGNKSPFDGDFPYWARRMSNHPQASMRVSKLLKRQKGICNHCGLYFRAGQVAEVDHIIPRNIGGKDFYTNLQLLHKPCHDSKSKTDGSFPRSKRIKLLASSSENY</sequence>
<dbReference type="EMBL" id="JADWDC010000059">
    <property type="protein sequence ID" value="MCC0178921.1"/>
    <property type="molecule type" value="Genomic_DNA"/>
</dbReference>
<dbReference type="InterPro" id="IPR025960">
    <property type="entry name" value="RVT_N"/>
</dbReference>
<evidence type="ECO:0000259" key="1">
    <source>
        <dbReference type="PROSITE" id="PS50878"/>
    </source>
</evidence>
<dbReference type="SMART" id="SM00507">
    <property type="entry name" value="HNHc"/>
    <property type="match status" value="1"/>
</dbReference>
<protein>
    <submittedName>
        <fullName evidence="2">Group II intron reverse transcriptase/maturase</fullName>
        <ecNumber evidence="2">2.7.7.49</ecNumber>
    </submittedName>
</protein>
<proteinExistence type="predicted"/>
<dbReference type="InterPro" id="IPR051083">
    <property type="entry name" value="GrpII_Intron_Splice-Mob/Def"/>
</dbReference>
<dbReference type="EC" id="2.7.7.49" evidence="2"/>
<dbReference type="Pfam" id="PF00078">
    <property type="entry name" value="RVT_1"/>
    <property type="match status" value="1"/>
</dbReference>
<dbReference type="InterPro" id="IPR002711">
    <property type="entry name" value="HNH"/>
</dbReference>
<dbReference type="InterPro" id="IPR003615">
    <property type="entry name" value="HNH_nuc"/>
</dbReference>
<dbReference type="GO" id="GO:0008270">
    <property type="term" value="F:zinc ion binding"/>
    <property type="evidence" value="ECO:0007669"/>
    <property type="project" value="InterPro"/>
</dbReference>
<dbReference type="AlphaFoldDB" id="A0A964BW21"/>
<feature type="domain" description="Reverse transcriptase" evidence="1">
    <location>
        <begin position="94"/>
        <end position="330"/>
    </location>
</feature>
<dbReference type="PROSITE" id="PS50878">
    <property type="entry name" value="RT_POL"/>
    <property type="match status" value="1"/>
</dbReference>
<dbReference type="InterPro" id="IPR043502">
    <property type="entry name" value="DNA/RNA_pol_sf"/>
</dbReference>
<gene>
    <name evidence="2" type="primary">ltrA</name>
    <name evidence="2" type="ORF">I4641_18295</name>
</gene>
<dbReference type="CDD" id="cd01651">
    <property type="entry name" value="RT_G2_intron"/>
    <property type="match status" value="1"/>
</dbReference>
<dbReference type="GO" id="GO:0003964">
    <property type="term" value="F:RNA-directed DNA polymerase activity"/>
    <property type="evidence" value="ECO:0007669"/>
    <property type="project" value="UniProtKB-KW"/>
</dbReference>
<dbReference type="Proteomes" id="UP000729733">
    <property type="component" value="Unassembled WGS sequence"/>
</dbReference>
<reference evidence="2" key="1">
    <citation type="journal article" date="2021" name="Antonie Van Leeuwenhoek">
        <title>Draft genome and description of Waterburya agarophytonicola gen. nov. sp. nov. (Pleurocapsales, Cyanobacteria): a seaweed symbiont.</title>
        <authorList>
            <person name="Bonthond G."/>
            <person name="Shalygin S."/>
            <person name="Bayer T."/>
            <person name="Weinberger F."/>
        </authorList>
    </citation>
    <scope>NUCLEOTIDE SEQUENCE</scope>
    <source>
        <strain evidence="2">KI4</strain>
    </source>
</reference>
<dbReference type="Gene3D" id="1.10.30.50">
    <property type="match status" value="1"/>
</dbReference>
<dbReference type="SUPFAM" id="SSF56672">
    <property type="entry name" value="DNA/RNA polymerases"/>
    <property type="match status" value="1"/>
</dbReference>
<keyword evidence="2" id="KW-0808">Transferase</keyword>
<keyword evidence="3" id="KW-1185">Reference proteome</keyword>
<name>A0A964BW21_9CYAN</name>
<evidence type="ECO:0000313" key="3">
    <source>
        <dbReference type="Proteomes" id="UP000729733"/>
    </source>
</evidence>
<dbReference type="RefSeq" id="WP_229642024.1">
    <property type="nucleotide sequence ID" value="NZ_JADWDC010000059.1"/>
</dbReference>
<dbReference type="Pfam" id="PF13655">
    <property type="entry name" value="RVT_N"/>
    <property type="match status" value="1"/>
</dbReference>
<dbReference type="PANTHER" id="PTHR34047:SF10">
    <property type="entry name" value="GROUP II INTRON-ASSOCIATED OPEN READING FRAME"/>
    <property type="match status" value="1"/>
</dbReference>
<dbReference type="InterPro" id="IPR030931">
    <property type="entry name" value="Group_II_RT_mat"/>
</dbReference>
<dbReference type="InterPro" id="IPR013597">
    <property type="entry name" value="Mat_intron_G2"/>
</dbReference>
<keyword evidence="2" id="KW-0548">Nucleotidyltransferase</keyword>
<comment type="caution">
    <text evidence="2">The sequence shown here is derived from an EMBL/GenBank/DDBJ whole genome shotgun (WGS) entry which is preliminary data.</text>
</comment>
<dbReference type="Pfam" id="PF01844">
    <property type="entry name" value="HNH"/>
    <property type="match status" value="1"/>
</dbReference>
<dbReference type="GO" id="GO:0004519">
    <property type="term" value="F:endonuclease activity"/>
    <property type="evidence" value="ECO:0007669"/>
    <property type="project" value="InterPro"/>
</dbReference>
<dbReference type="Pfam" id="PF08388">
    <property type="entry name" value="GIIM"/>
    <property type="match status" value="1"/>
</dbReference>
<accession>A0A964BW21</accession>
<dbReference type="CDD" id="cd00085">
    <property type="entry name" value="HNHc"/>
    <property type="match status" value="1"/>
</dbReference>